<keyword evidence="3" id="KW-1185">Reference proteome</keyword>
<organism evidence="2 3">
    <name type="scientific">Orrella marina</name>
    <dbReference type="NCBI Taxonomy" id="2163011"/>
    <lineage>
        <taxon>Bacteria</taxon>
        <taxon>Pseudomonadati</taxon>
        <taxon>Pseudomonadota</taxon>
        <taxon>Betaproteobacteria</taxon>
        <taxon>Burkholderiales</taxon>
        <taxon>Alcaligenaceae</taxon>
        <taxon>Orrella</taxon>
    </lineage>
</organism>
<dbReference type="EMBL" id="CP028901">
    <property type="protein sequence ID" value="AWB33390.1"/>
    <property type="molecule type" value="Genomic_DNA"/>
</dbReference>
<evidence type="ECO:0000313" key="3">
    <source>
        <dbReference type="Proteomes" id="UP000244571"/>
    </source>
</evidence>
<protein>
    <recommendedName>
        <fullName evidence="4">Hydantoin racemase</fullName>
    </recommendedName>
</protein>
<evidence type="ECO:0000313" key="2">
    <source>
        <dbReference type="EMBL" id="AWB33390.1"/>
    </source>
</evidence>
<dbReference type="AlphaFoldDB" id="A0A2R4XHW3"/>
<gene>
    <name evidence="2" type="ORF">DBV39_06365</name>
</gene>
<dbReference type="Gene3D" id="3.40.50.12500">
    <property type="match status" value="1"/>
</dbReference>
<sequence>MNILILNPNTSKHITERMVSVAKPLLPASWSVTGLTAGNGPKVVNDPSKVEQATQTIQEMARAGMNECDGIIIGISLDCALEEIRAVSSVPVVGMTEAACLMACAQTRRFGVLTLGAAMATSYEKLVDDRGLASRSIGVEAPDLGKAFEPSGALVDESIAEVLTHSARQLVSRGAQSVVLAGAVLCGYAPVLSRRLNVPVFDGASSAALLMRSLKLLVV</sequence>
<proteinExistence type="inferred from homology"/>
<dbReference type="GO" id="GO:0047661">
    <property type="term" value="F:amino-acid racemase activity"/>
    <property type="evidence" value="ECO:0007669"/>
    <property type="project" value="InterPro"/>
</dbReference>
<dbReference type="Proteomes" id="UP000244571">
    <property type="component" value="Chromosome"/>
</dbReference>
<dbReference type="Pfam" id="PF01177">
    <property type="entry name" value="Asp_Glu_race"/>
    <property type="match status" value="1"/>
</dbReference>
<dbReference type="RefSeq" id="WP_108620819.1">
    <property type="nucleotide sequence ID" value="NZ_CP028901.1"/>
</dbReference>
<dbReference type="InterPro" id="IPR053714">
    <property type="entry name" value="Iso_Racemase_Enz_sf"/>
</dbReference>
<dbReference type="OrthoDB" id="9791723at2"/>
<dbReference type="InterPro" id="IPR015942">
    <property type="entry name" value="Asp/Glu/hydantoin_racemase"/>
</dbReference>
<dbReference type="PANTHER" id="PTHR28047:SF5">
    <property type="entry name" value="PROTEIN DCG1"/>
    <property type="match status" value="1"/>
</dbReference>
<evidence type="ECO:0008006" key="4">
    <source>
        <dbReference type="Google" id="ProtNLM"/>
    </source>
</evidence>
<reference evidence="2 3" key="1">
    <citation type="submission" date="2018-04" db="EMBL/GenBank/DDBJ databases">
        <title>Bordetella sp. HZ20 isolated from seawater.</title>
        <authorList>
            <person name="Sun C."/>
        </authorList>
    </citation>
    <scope>NUCLEOTIDE SEQUENCE [LARGE SCALE GENOMIC DNA]</scope>
    <source>
        <strain evidence="2 3">HZ20</strain>
    </source>
</reference>
<dbReference type="InterPro" id="IPR052186">
    <property type="entry name" value="Hydantoin_racemase-like"/>
</dbReference>
<comment type="similarity">
    <text evidence="1">Belongs to the HyuE racemase family.</text>
</comment>
<dbReference type="KEGG" id="boz:DBV39_06365"/>
<accession>A0A2R4XHW3</accession>
<evidence type="ECO:0000256" key="1">
    <source>
        <dbReference type="ARBA" id="ARBA00038414"/>
    </source>
</evidence>
<name>A0A2R4XHW3_9BURK</name>
<dbReference type="PANTHER" id="PTHR28047">
    <property type="entry name" value="PROTEIN DCG1"/>
    <property type="match status" value="1"/>
</dbReference>